<reference evidence="3" key="1">
    <citation type="journal article" date="2015" name="Proc. Natl. Acad. Sci. U.S.A.">
        <title>Genome sequencing of adzuki bean (Vigna angularis) provides insight into high starch and low fat accumulation and domestication.</title>
        <authorList>
            <person name="Yang K."/>
            <person name="Tian Z."/>
            <person name="Chen C."/>
            <person name="Luo L."/>
            <person name="Zhao B."/>
            <person name="Wang Z."/>
            <person name="Yu L."/>
            <person name="Li Y."/>
            <person name="Sun Y."/>
            <person name="Li W."/>
            <person name="Chen Y."/>
            <person name="Li Y."/>
            <person name="Zhang Y."/>
            <person name="Ai D."/>
            <person name="Zhao J."/>
            <person name="Shang C."/>
            <person name="Ma Y."/>
            <person name="Wu B."/>
            <person name="Wang M."/>
            <person name="Gao L."/>
            <person name="Sun D."/>
            <person name="Zhang P."/>
            <person name="Guo F."/>
            <person name="Wang W."/>
            <person name="Li Y."/>
            <person name="Wang J."/>
            <person name="Varshney R.K."/>
            <person name="Wang J."/>
            <person name="Ling H.Q."/>
            <person name="Wan P."/>
        </authorList>
    </citation>
    <scope>NUCLEOTIDE SEQUENCE</scope>
    <source>
        <strain evidence="3">cv. Jingnong 6</strain>
    </source>
</reference>
<proteinExistence type="predicted"/>
<name>A0A0L9VRH8_PHAAN</name>
<organism evidence="2 3">
    <name type="scientific">Phaseolus angularis</name>
    <name type="common">Azuki bean</name>
    <name type="synonym">Vigna angularis</name>
    <dbReference type="NCBI Taxonomy" id="3914"/>
    <lineage>
        <taxon>Eukaryota</taxon>
        <taxon>Viridiplantae</taxon>
        <taxon>Streptophyta</taxon>
        <taxon>Embryophyta</taxon>
        <taxon>Tracheophyta</taxon>
        <taxon>Spermatophyta</taxon>
        <taxon>Magnoliopsida</taxon>
        <taxon>eudicotyledons</taxon>
        <taxon>Gunneridae</taxon>
        <taxon>Pentapetalae</taxon>
        <taxon>rosids</taxon>
        <taxon>fabids</taxon>
        <taxon>Fabales</taxon>
        <taxon>Fabaceae</taxon>
        <taxon>Papilionoideae</taxon>
        <taxon>50 kb inversion clade</taxon>
        <taxon>NPAAA clade</taxon>
        <taxon>indigoferoid/millettioid clade</taxon>
        <taxon>Phaseoleae</taxon>
        <taxon>Vigna</taxon>
    </lineage>
</organism>
<evidence type="ECO:0000313" key="2">
    <source>
        <dbReference type="EMBL" id="KOM57680.1"/>
    </source>
</evidence>
<sequence length="254" mass="28359">MLTPLLRQVRAHTTSLATKNIVVSFLPSLFLSEILECKNTLDWYAVIRPYKHSASNTQSFGLRGIRPFGLNAYSTIQLHRCLAIRPQSTGDKIKPLNQEEYKVREVNPSRQPESSEDENREVNPSRQLGSSKNENQEINPSRQLGSSDDEDREVNPSRQLGSSHDEDRDVNPSRQPGSSDGKDREVFDHSTSTNILPLGLTSIQSFATTAWPFGLNSRTINSDLRGIMYDIWAGSSGSRNEPIGQGKHHGYIGP</sequence>
<dbReference type="EMBL" id="CM003381">
    <property type="protein sequence ID" value="KOM57680.1"/>
    <property type="molecule type" value="Genomic_DNA"/>
</dbReference>
<protein>
    <submittedName>
        <fullName evidence="2">Uncharacterized protein</fullName>
    </submittedName>
</protein>
<feature type="compositionally biased region" description="Basic and acidic residues" evidence="1">
    <location>
        <begin position="91"/>
        <end position="107"/>
    </location>
</feature>
<dbReference type="AlphaFoldDB" id="A0A0L9VRH8"/>
<feature type="compositionally biased region" description="Polar residues" evidence="1">
    <location>
        <begin position="122"/>
        <end position="146"/>
    </location>
</feature>
<gene>
    <name evidence="2" type="ORF">LR48_Vigan11g071300</name>
</gene>
<feature type="region of interest" description="Disordered" evidence="1">
    <location>
        <begin position="90"/>
        <end position="190"/>
    </location>
</feature>
<evidence type="ECO:0000313" key="3">
    <source>
        <dbReference type="Proteomes" id="UP000053144"/>
    </source>
</evidence>
<dbReference type="Proteomes" id="UP000053144">
    <property type="component" value="Chromosome 11"/>
</dbReference>
<evidence type="ECO:0000256" key="1">
    <source>
        <dbReference type="SAM" id="MobiDB-lite"/>
    </source>
</evidence>
<dbReference type="Gramene" id="KOM57680">
    <property type="protein sequence ID" value="KOM57680"/>
    <property type="gene ID" value="LR48_Vigan11g071300"/>
</dbReference>
<accession>A0A0L9VRH8</accession>